<feature type="transmembrane region" description="Helical" evidence="8">
    <location>
        <begin position="165"/>
        <end position="194"/>
    </location>
</feature>
<feature type="transmembrane region" description="Helical" evidence="8">
    <location>
        <begin position="113"/>
        <end position="130"/>
    </location>
</feature>
<dbReference type="AlphaFoldDB" id="A0A2M8L4Q1"/>
<organism evidence="10 11">
    <name type="scientific">Candidatus Shapirobacteria bacterium CG10_big_fil_rev_8_21_14_0_10_38_14</name>
    <dbReference type="NCBI Taxonomy" id="1974483"/>
    <lineage>
        <taxon>Bacteria</taxon>
        <taxon>Candidatus Shapironibacteriota</taxon>
    </lineage>
</organism>
<evidence type="ECO:0000256" key="6">
    <source>
        <dbReference type="ARBA" id="ARBA00022989"/>
    </source>
</evidence>
<keyword evidence="4" id="KW-0808">Transferase</keyword>
<evidence type="ECO:0000256" key="8">
    <source>
        <dbReference type="SAM" id="Phobius"/>
    </source>
</evidence>
<comment type="subcellular location">
    <subcellularLocation>
        <location evidence="1">Cell membrane</location>
        <topology evidence="1">Multi-pass membrane protein</topology>
    </subcellularLocation>
</comment>
<keyword evidence="5 8" id="KW-0812">Transmembrane</keyword>
<protein>
    <recommendedName>
        <fullName evidence="9">Glycosyltransferase RgtA/B/C/D-like domain-containing protein</fullName>
    </recommendedName>
</protein>
<feature type="transmembrane region" description="Helical" evidence="8">
    <location>
        <begin position="311"/>
        <end position="328"/>
    </location>
</feature>
<keyword evidence="3" id="KW-0328">Glycosyltransferase</keyword>
<feature type="transmembrane region" description="Helical" evidence="8">
    <location>
        <begin position="274"/>
        <end position="304"/>
    </location>
</feature>
<dbReference type="PANTHER" id="PTHR33908:SF3">
    <property type="entry name" value="UNDECAPRENYL PHOSPHATE-ALPHA-4-AMINO-4-DEOXY-L-ARABINOSE ARABINOSYL TRANSFERASE"/>
    <property type="match status" value="1"/>
</dbReference>
<dbReference type="InterPro" id="IPR038731">
    <property type="entry name" value="RgtA/B/C-like"/>
</dbReference>
<evidence type="ECO:0000256" key="1">
    <source>
        <dbReference type="ARBA" id="ARBA00004651"/>
    </source>
</evidence>
<dbReference type="EMBL" id="PFEL01000114">
    <property type="protein sequence ID" value="PJE68686.1"/>
    <property type="molecule type" value="Genomic_DNA"/>
</dbReference>
<evidence type="ECO:0000256" key="4">
    <source>
        <dbReference type="ARBA" id="ARBA00022679"/>
    </source>
</evidence>
<feature type="transmembrane region" description="Helical" evidence="8">
    <location>
        <begin position="90"/>
        <end position="107"/>
    </location>
</feature>
<dbReference type="GO" id="GO:0016763">
    <property type="term" value="F:pentosyltransferase activity"/>
    <property type="evidence" value="ECO:0007669"/>
    <property type="project" value="TreeGrafter"/>
</dbReference>
<feature type="transmembrane region" description="Helical" evidence="8">
    <location>
        <begin position="7"/>
        <end position="25"/>
    </location>
</feature>
<evidence type="ECO:0000256" key="7">
    <source>
        <dbReference type="ARBA" id="ARBA00023136"/>
    </source>
</evidence>
<evidence type="ECO:0000313" key="11">
    <source>
        <dbReference type="Proteomes" id="UP000229500"/>
    </source>
</evidence>
<evidence type="ECO:0000256" key="3">
    <source>
        <dbReference type="ARBA" id="ARBA00022676"/>
    </source>
</evidence>
<dbReference type="PANTHER" id="PTHR33908">
    <property type="entry name" value="MANNOSYLTRANSFERASE YKCB-RELATED"/>
    <property type="match status" value="1"/>
</dbReference>
<evidence type="ECO:0000256" key="5">
    <source>
        <dbReference type="ARBA" id="ARBA00022692"/>
    </source>
</evidence>
<keyword evidence="6 8" id="KW-1133">Transmembrane helix</keyword>
<keyword evidence="7 8" id="KW-0472">Membrane</keyword>
<accession>A0A2M8L4Q1</accession>
<dbReference type="GO" id="GO:0010041">
    <property type="term" value="P:response to iron(III) ion"/>
    <property type="evidence" value="ECO:0007669"/>
    <property type="project" value="TreeGrafter"/>
</dbReference>
<dbReference type="GO" id="GO:0009103">
    <property type="term" value="P:lipopolysaccharide biosynthetic process"/>
    <property type="evidence" value="ECO:0007669"/>
    <property type="project" value="UniProtKB-ARBA"/>
</dbReference>
<reference evidence="11" key="1">
    <citation type="submission" date="2017-09" db="EMBL/GenBank/DDBJ databases">
        <title>Depth-based differentiation of microbial function through sediment-hosted aquifers and enrichment of novel symbionts in the deep terrestrial subsurface.</title>
        <authorList>
            <person name="Probst A.J."/>
            <person name="Ladd B."/>
            <person name="Jarett J.K."/>
            <person name="Geller-Mcgrath D.E."/>
            <person name="Sieber C.M.K."/>
            <person name="Emerson J.B."/>
            <person name="Anantharaman K."/>
            <person name="Thomas B.C."/>
            <person name="Malmstrom R."/>
            <person name="Stieglmeier M."/>
            <person name="Klingl A."/>
            <person name="Woyke T."/>
            <person name="Ryan C.M."/>
            <person name="Banfield J.F."/>
        </authorList>
    </citation>
    <scope>NUCLEOTIDE SEQUENCE [LARGE SCALE GENOMIC DNA]</scope>
</reference>
<sequence>MSKVHEIFLFILMAALATFIIFNRLDVSSIYDWDETRNAENALEIVRTGNWLVTRWGKEPDLWNLKPPFGAWLMAIGFKIGGVSKLTIRFWSALFGVLTIMVVFLFGRSFTNVWTGVIAAIFLLTIESFLGVHGARTGDYDTMVTFFITTAIFCFYLAIKKGKKIYWLGSGIATGLGFLSKSVIGLFPLPIAVLQLFYLKLTRKKFFFKGAWLGLLSLLLVITPWLVARFSVGGEFIRQMYLRDIRLRMNVPLEGHRGDLWFYYYVLSDNLGRWLFPLFVFCLFFCKAHLLLIWLAVVFGVFTLAKTKIDWYLLPIWPAVGLLIGLGIEELGQRLKRLNRWLPGIFVFLGLILIVSQINLKPKVEQDFFQESLENFRPYLLKMERVYLPQRMLRPNIWFQFNAMVLKGAVGYEDWRNLEIKKGEGLIVNDIDEYKILVENKSYRFLLQVHSLYLFVKI</sequence>
<dbReference type="Pfam" id="PF13231">
    <property type="entry name" value="PMT_2"/>
    <property type="match status" value="1"/>
</dbReference>
<feature type="transmembrane region" description="Helical" evidence="8">
    <location>
        <begin position="142"/>
        <end position="159"/>
    </location>
</feature>
<feature type="transmembrane region" description="Helical" evidence="8">
    <location>
        <begin position="340"/>
        <end position="360"/>
    </location>
</feature>
<name>A0A2M8L4Q1_9BACT</name>
<evidence type="ECO:0000313" key="10">
    <source>
        <dbReference type="EMBL" id="PJE68686.1"/>
    </source>
</evidence>
<feature type="domain" description="Glycosyltransferase RgtA/B/C/D-like" evidence="9">
    <location>
        <begin position="66"/>
        <end position="227"/>
    </location>
</feature>
<keyword evidence="2" id="KW-1003">Cell membrane</keyword>
<dbReference type="InterPro" id="IPR050297">
    <property type="entry name" value="LipidA_mod_glycosyltrf_83"/>
</dbReference>
<feature type="transmembrane region" description="Helical" evidence="8">
    <location>
        <begin position="206"/>
        <end position="227"/>
    </location>
</feature>
<gene>
    <name evidence="10" type="ORF">COU96_03120</name>
</gene>
<comment type="caution">
    <text evidence="10">The sequence shown here is derived from an EMBL/GenBank/DDBJ whole genome shotgun (WGS) entry which is preliminary data.</text>
</comment>
<evidence type="ECO:0000259" key="9">
    <source>
        <dbReference type="Pfam" id="PF13231"/>
    </source>
</evidence>
<dbReference type="GO" id="GO:0005886">
    <property type="term" value="C:plasma membrane"/>
    <property type="evidence" value="ECO:0007669"/>
    <property type="project" value="UniProtKB-SubCell"/>
</dbReference>
<evidence type="ECO:0000256" key="2">
    <source>
        <dbReference type="ARBA" id="ARBA00022475"/>
    </source>
</evidence>
<dbReference type="Proteomes" id="UP000229500">
    <property type="component" value="Unassembled WGS sequence"/>
</dbReference>
<proteinExistence type="predicted"/>